<name>A0A4Y3L1D1_9CELL</name>
<dbReference type="Gene3D" id="3.40.1690.10">
    <property type="entry name" value="secretion proteins EscU"/>
    <property type="match status" value="1"/>
</dbReference>
<dbReference type="SUPFAM" id="SSF160544">
    <property type="entry name" value="EscU C-terminal domain-like"/>
    <property type="match status" value="1"/>
</dbReference>
<keyword evidence="3" id="KW-0969">Cilium</keyword>
<evidence type="ECO:0000256" key="1">
    <source>
        <dbReference type="SAM" id="MobiDB-lite"/>
    </source>
</evidence>
<feature type="transmembrane region" description="Helical" evidence="2">
    <location>
        <begin position="146"/>
        <end position="169"/>
    </location>
</feature>
<dbReference type="EMBL" id="BJLR01000043">
    <property type="protein sequence ID" value="GEA90162.1"/>
    <property type="molecule type" value="Genomic_DNA"/>
</dbReference>
<dbReference type="InterPro" id="IPR006135">
    <property type="entry name" value="T3SS_substrate_exporter"/>
</dbReference>
<feature type="transmembrane region" description="Helical" evidence="2">
    <location>
        <begin position="33"/>
        <end position="50"/>
    </location>
</feature>
<feature type="compositionally biased region" description="Basic and acidic residues" evidence="1">
    <location>
        <begin position="1"/>
        <end position="19"/>
    </location>
</feature>
<dbReference type="AlphaFoldDB" id="A0A4Y3L1D1"/>
<dbReference type="RefSeq" id="WP_141372938.1">
    <property type="nucleotide sequence ID" value="NZ_BJLR01000043.1"/>
</dbReference>
<feature type="transmembrane region" description="Helical" evidence="2">
    <location>
        <begin position="189"/>
        <end position="209"/>
    </location>
</feature>
<reference evidence="3" key="1">
    <citation type="submission" date="2019-06" db="EMBL/GenBank/DDBJ databases">
        <title>Whole genome shotgun sequence of Cellulomonas cellasea NBRC 3753.</title>
        <authorList>
            <person name="Hosoyama A."/>
            <person name="Uohara A."/>
            <person name="Ohji S."/>
            <person name="Ichikawa N."/>
        </authorList>
    </citation>
    <scope>NUCLEOTIDE SEQUENCE [LARGE SCALE GENOMIC DNA]</scope>
    <source>
        <strain evidence="3">NBRC 3753</strain>
    </source>
</reference>
<sequence>MSGGDGGEKTEKATPQRMKEVRKKGQLSRSQDLSAWVGLGAAAVALPMVLERGGDAAVAQLTAVRDVAANPEPALAVQALADASRSMGTTLLPILALVVVVTIAVAAGQGGIHPRKVTVHMKQLNVFKGVKNMVSGQSLWQGAKTLLKTAVVGLVLYAGVQALVPVLMGSGQLSVSQLLGVAEGGVTDLLRGGIVAGVALAVLDVIVVMKRNRKQTRMSMQEIKDENKRTEGDPLLKGAIRSKQMAMSRNRMMAAVADADVVLVNPTHVAVALRYEPGTGAPRVVAKGAGAVATRIRAEATDKRVPMVEDIPLARALHAACEVGQEVPEYLYTAVARILAFVMALRRRGAALGQHRLPTGPSELPPEAANPRRRPARGAPSTSPSSPSTPEPRPSATAGATS</sequence>
<accession>A0A4Y3L1D1</accession>
<keyword evidence="4" id="KW-1185">Reference proteome</keyword>
<keyword evidence="2" id="KW-0812">Transmembrane</keyword>
<dbReference type="GO" id="GO:0005886">
    <property type="term" value="C:plasma membrane"/>
    <property type="evidence" value="ECO:0007669"/>
    <property type="project" value="TreeGrafter"/>
</dbReference>
<keyword evidence="2" id="KW-0472">Membrane</keyword>
<dbReference type="GO" id="GO:0009306">
    <property type="term" value="P:protein secretion"/>
    <property type="evidence" value="ECO:0007669"/>
    <property type="project" value="InterPro"/>
</dbReference>
<evidence type="ECO:0000256" key="2">
    <source>
        <dbReference type="SAM" id="Phobius"/>
    </source>
</evidence>
<evidence type="ECO:0000313" key="3">
    <source>
        <dbReference type="EMBL" id="GEA90162.1"/>
    </source>
</evidence>
<keyword evidence="2" id="KW-1133">Transmembrane helix</keyword>
<gene>
    <name evidence="3" type="primary">flhB</name>
    <name evidence="3" type="ORF">CCE01nite_41110</name>
</gene>
<dbReference type="PRINTS" id="PR00950">
    <property type="entry name" value="TYPE3IMSPROT"/>
</dbReference>
<evidence type="ECO:0000313" key="4">
    <source>
        <dbReference type="Proteomes" id="UP000317046"/>
    </source>
</evidence>
<comment type="caution">
    <text evidence="3">The sequence shown here is derived from an EMBL/GenBank/DDBJ whole genome shotgun (WGS) entry which is preliminary data.</text>
</comment>
<proteinExistence type="predicted"/>
<protein>
    <submittedName>
        <fullName evidence="3">Flagellar biosynthesis protein FlhB</fullName>
    </submittedName>
</protein>
<dbReference type="Proteomes" id="UP000317046">
    <property type="component" value="Unassembled WGS sequence"/>
</dbReference>
<feature type="region of interest" description="Disordered" evidence="1">
    <location>
        <begin position="354"/>
        <end position="402"/>
    </location>
</feature>
<keyword evidence="3" id="KW-0282">Flagellum</keyword>
<feature type="region of interest" description="Disordered" evidence="1">
    <location>
        <begin position="1"/>
        <end position="26"/>
    </location>
</feature>
<dbReference type="InterPro" id="IPR029025">
    <property type="entry name" value="T3SS_substrate_exporter_C"/>
</dbReference>
<organism evidence="3 4">
    <name type="scientific">Cellulomonas cellasea</name>
    <dbReference type="NCBI Taxonomy" id="43670"/>
    <lineage>
        <taxon>Bacteria</taxon>
        <taxon>Bacillati</taxon>
        <taxon>Actinomycetota</taxon>
        <taxon>Actinomycetes</taxon>
        <taxon>Micrococcales</taxon>
        <taxon>Cellulomonadaceae</taxon>
        <taxon>Cellulomonas</taxon>
    </lineage>
</organism>
<dbReference type="Pfam" id="PF01312">
    <property type="entry name" value="Bac_export_2"/>
    <property type="match status" value="1"/>
</dbReference>
<keyword evidence="3" id="KW-0966">Cell projection</keyword>
<dbReference type="Gene3D" id="6.10.250.2080">
    <property type="match status" value="1"/>
</dbReference>
<dbReference type="PANTHER" id="PTHR30531">
    <property type="entry name" value="FLAGELLAR BIOSYNTHETIC PROTEIN FLHB"/>
    <property type="match status" value="1"/>
</dbReference>
<dbReference type="PANTHER" id="PTHR30531:SF12">
    <property type="entry name" value="FLAGELLAR BIOSYNTHETIC PROTEIN FLHB"/>
    <property type="match status" value="1"/>
</dbReference>
<feature type="transmembrane region" description="Helical" evidence="2">
    <location>
        <begin position="91"/>
        <end position="112"/>
    </location>
</feature>
<feature type="compositionally biased region" description="Low complexity" evidence="1">
    <location>
        <begin position="377"/>
        <end position="386"/>
    </location>
</feature>